<organism evidence="15 16">
    <name type="scientific">Lunatimonas lonarensis</name>
    <dbReference type="NCBI Taxonomy" id="1232681"/>
    <lineage>
        <taxon>Bacteria</taxon>
        <taxon>Pseudomonadati</taxon>
        <taxon>Bacteroidota</taxon>
        <taxon>Cytophagia</taxon>
        <taxon>Cytophagales</taxon>
        <taxon>Cyclobacteriaceae</taxon>
    </lineage>
</organism>
<dbReference type="EMBL" id="AQHR01000069">
    <property type="protein sequence ID" value="EON76988.1"/>
    <property type="molecule type" value="Genomic_DNA"/>
</dbReference>
<dbReference type="PANTHER" id="PTHR10457">
    <property type="entry name" value="MEVALONATE KINASE/GALACTOKINASE"/>
    <property type="match status" value="1"/>
</dbReference>
<dbReference type="GO" id="GO:0004335">
    <property type="term" value="F:galactokinase activity"/>
    <property type="evidence" value="ECO:0007669"/>
    <property type="project" value="UniProtKB-UniRule"/>
</dbReference>
<dbReference type="PATRIC" id="fig|1288963.3.peg.2523"/>
<dbReference type="NCBIfam" id="TIGR00131">
    <property type="entry name" value="gal_kin"/>
    <property type="match status" value="1"/>
</dbReference>
<dbReference type="Pfam" id="PF10509">
    <property type="entry name" value="GalKase_gal_bdg"/>
    <property type="match status" value="1"/>
</dbReference>
<comment type="caution">
    <text evidence="15">The sequence shown here is derived from an EMBL/GenBank/DDBJ whole genome shotgun (WGS) entry which is preliminary data.</text>
</comment>
<dbReference type="GO" id="GO:0005524">
    <property type="term" value="F:ATP binding"/>
    <property type="evidence" value="ECO:0007669"/>
    <property type="project" value="UniProtKB-UniRule"/>
</dbReference>
<evidence type="ECO:0000259" key="13">
    <source>
        <dbReference type="Pfam" id="PF08544"/>
    </source>
</evidence>
<reference evidence="15 16" key="1">
    <citation type="submission" date="2013-02" db="EMBL/GenBank/DDBJ databases">
        <title>A novel strain isolated from Lonar lake, Maharashtra, India.</title>
        <authorList>
            <person name="Singh A."/>
        </authorList>
    </citation>
    <scope>NUCLEOTIDE SEQUENCE [LARGE SCALE GENOMIC DNA]</scope>
    <source>
        <strain evidence="15 16">AK24</strain>
    </source>
</reference>
<dbReference type="Gene3D" id="3.30.70.890">
    <property type="entry name" value="GHMP kinase, C-terminal domain"/>
    <property type="match status" value="1"/>
</dbReference>
<evidence type="ECO:0000256" key="7">
    <source>
        <dbReference type="ARBA" id="ARBA00022840"/>
    </source>
</evidence>
<dbReference type="EC" id="2.7.1.6" evidence="11"/>
<keyword evidence="9" id="KW-0299">Galactose metabolism</keyword>
<dbReference type="Gene3D" id="3.30.230.10">
    <property type="match status" value="1"/>
</dbReference>
<evidence type="ECO:0000256" key="5">
    <source>
        <dbReference type="ARBA" id="ARBA00022741"/>
    </source>
</evidence>
<dbReference type="PANTHER" id="PTHR10457:SF7">
    <property type="entry name" value="GALACTOKINASE-RELATED"/>
    <property type="match status" value="1"/>
</dbReference>
<dbReference type="Pfam" id="PF00288">
    <property type="entry name" value="GHMP_kinases_N"/>
    <property type="match status" value="1"/>
</dbReference>
<evidence type="ECO:0000256" key="11">
    <source>
        <dbReference type="NCBIfam" id="TIGR00131"/>
    </source>
</evidence>
<dbReference type="PIRSF" id="PIRSF000530">
    <property type="entry name" value="Galactokinase"/>
    <property type="match status" value="1"/>
</dbReference>
<proteinExistence type="inferred from homology"/>
<dbReference type="PROSITE" id="PS00627">
    <property type="entry name" value="GHMP_KINASES_ATP"/>
    <property type="match status" value="1"/>
</dbReference>
<keyword evidence="16" id="KW-1185">Reference proteome</keyword>
<dbReference type="InterPro" id="IPR006203">
    <property type="entry name" value="GHMP_knse_ATP-bd_CS"/>
</dbReference>
<protein>
    <recommendedName>
        <fullName evidence="11">Galactokinase</fullName>
        <ecNumber evidence="11">2.7.1.6</ecNumber>
    </recommendedName>
</protein>
<evidence type="ECO:0000313" key="15">
    <source>
        <dbReference type="EMBL" id="EON76988.1"/>
    </source>
</evidence>
<comment type="similarity">
    <text evidence="1">Belongs to the GHMP kinase family. GalK subfamily.</text>
</comment>
<keyword evidence="4" id="KW-0479">Metal-binding</keyword>
<dbReference type="InterPro" id="IPR019741">
    <property type="entry name" value="Galactokinase_CS"/>
</dbReference>
<dbReference type="InterPro" id="IPR014721">
    <property type="entry name" value="Ribsml_uS5_D2-typ_fold_subgr"/>
</dbReference>
<dbReference type="FunFam" id="3.30.230.10:FF:000017">
    <property type="entry name" value="Galactokinase"/>
    <property type="match status" value="1"/>
</dbReference>
<dbReference type="GO" id="GO:0046872">
    <property type="term" value="F:metal ion binding"/>
    <property type="evidence" value="ECO:0007669"/>
    <property type="project" value="UniProtKB-KW"/>
</dbReference>
<feature type="domain" description="GHMP kinase N-terminal" evidence="12">
    <location>
        <begin position="89"/>
        <end position="176"/>
    </location>
</feature>
<sequence length="383" mass="42422">MLGTRIQSEFSRLFGTVPLMIASPGRINLIGEHTDYNGGFVLPAAIDKSIYFGFAKNNTRTARVYSLDYKAMETFELDERQPREKGWINFILGVTVQLQRAGHPVEGFDCVFGGDIPIGAGLSSSAALENGVGMGLSELFELEIPKQELILHSQRAEHEFAGVKCGIMDMFASMMGRKGHALRLDCRSLDFAYFPLSLGGFKLVLLDTRVEHSLGDSAYNTRREECRQGVEKVASRYPQVRSLRDVSLDRLNEVKQDLPGKVYDRCRYVIAENQRVLKSCELLAQGDLAGFGREMYSSHDGLSGLYEVSCPELDFLVAQARENPHVLGARMMGGGFGGCTLNLVASDQVDAFVSELYESYERAFGIALKSYVVATSDGTRRLF</sequence>
<dbReference type="RefSeq" id="WP_010854667.1">
    <property type="nucleotide sequence ID" value="NZ_AQHR01000069.1"/>
</dbReference>
<keyword evidence="7" id="KW-0067">ATP-binding</keyword>
<evidence type="ECO:0000256" key="1">
    <source>
        <dbReference type="ARBA" id="ARBA00006566"/>
    </source>
</evidence>
<gene>
    <name evidence="15" type="ORF">ADIS_2531</name>
</gene>
<dbReference type="Pfam" id="PF08544">
    <property type="entry name" value="GHMP_kinases_C"/>
    <property type="match status" value="1"/>
</dbReference>
<feature type="domain" description="Galactokinase N-terminal" evidence="14">
    <location>
        <begin position="9"/>
        <end position="53"/>
    </location>
</feature>
<feature type="domain" description="GHMP kinase C-terminal" evidence="13">
    <location>
        <begin position="281"/>
        <end position="360"/>
    </location>
</feature>
<evidence type="ECO:0000259" key="12">
    <source>
        <dbReference type="Pfam" id="PF00288"/>
    </source>
</evidence>
<dbReference type="AlphaFoldDB" id="R7ZSG2"/>
<evidence type="ECO:0000313" key="16">
    <source>
        <dbReference type="Proteomes" id="UP000013909"/>
    </source>
</evidence>
<name>R7ZSG2_9BACT</name>
<keyword evidence="2" id="KW-0963">Cytoplasm</keyword>
<dbReference type="PROSITE" id="PS00106">
    <property type="entry name" value="GALACTOKINASE"/>
    <property type="match status" value="1"/>
</dbReference>
<dbReference type="SUPFAM" id="SSF55060">
    <property type="entry name" value="GHMP Kinase, C-terminal domain"/>
    <property type="match status" value="1"/>
</dbReference>
<dbReference type="InterPro" id="IPR006204">
    <property type="entry name" value="GHMP_kinase_N_dom"/>
</dbReference>
<keyword evidence="5" id="KW-0547">Nucleotide-binding</keyword>
<dbReference type="InterPro" id="IPR020568">
    <property type="entry name" value="Ribosomal_Su5_D2-typ_SF"/>
</dbReference>
<dbReference type="SUPFAM" id="SSF54211">
    <property type="entry name" value="Ribosomal protein S5 domain 2-like"/>
    <property type="match status" value="1"/>
</dbReference>
<dbReference type="InterPro" id="IPR036554">
    <property type="entry name" value="GHMP_kinase_C_sf"/>
</dbReference>
<evidence type="ECO:0000256" key="6">
    <source>
        <dbReference type="ARBA" id="ARBA00022777"/>
    </source>
</evidence>
<dbReference type="STRING" id="1232681.ADIS_2531"/>
<keyword evidence="10" id="KW-0119">Carbohydrate metabolism</keyword>
<dbReference type="Proteomes" id="UP000013909">
    <property type="component" value="Unassembled WGS sequence"/>
</dbReference>
<evidence type="ECO:0000256" key="9">
    <source>
        <dbReference type="ARBA" id="ARBA00023144"/>
    </source>
</evidence>
<keyword evidence="8" id="KW-0460">Magnesium</keyword>
<dbReference type="InterPro" id="IPR006206">
    <property type="entry name" value="Mevalonate/galactokinase"/>
</dbReference>
<dbReference type="InterPro" id="IPR013750">
    <property type="entry name" value="GHMP_kinase_C_dom"/>
</dbReference>
<keyword evidence="3 15" id="KW-0808">Transferase</keyword>
<evidence type="ECO:0000256" key="2">
    <source>
        <dbReference type="ARBA" id="ARBA00022490"/>
    </source>
</evidence>
<keyword evidence="6 15" id="KW-0418">Kinase</keyword>
<dbReference type="PRINTS" id="PR00959">
    <property type="entry name" value="MEVGALKINASE"/>
</dbReference>
<dbReference type="FunFam" id="3.30.70.890:FF:000001">
    <property type="entry name" value="Galactokinase"/>
    <property type="match status" value="1"/>
</dbReference>
<dbReference type="PRINTS" id="PR00473">
    <property type="entry name" value="GALCTOKINASE"/>
</dbReference>
<dbReference type="InterPro" id="IPR000705">
    <property type="entry name" value="Galactokinase"/>
</dbReference>
<dbReference type="GO" id="GO:0005829">
    <property type="term" value="C:cytosol"/>
    <property type="evidence" value="ECO:0007669"/>
    <property type="project" value="TreeGrafter"/>
</dbReference>
<dbReference type="OrthoDB" id="250531at2"/>
<evidence type="ECO:0000256" key="4">
    <source>
        <dbReference type="ARBA" id="ARBA00022723"/>
    </source>
</evidence>
<evidence type="ECO:0000256" key="10">
    <source>
        <dbReference type="ARBA" id="ARBA00023277"/>
    </source>
</evidence>
<dbReference type="GO" id="GO:0006012">
    <property type="term" value="P:galactose metabolic process"/>
    <property type="evidence" value="ECO:0007669"/>
    <property type="project" value="UniProtKB-UniRule"/>
</dbReference>
<evidence type="ECO:0000256" key="3">
    <source>
        <dbReference type="ARBA" id="ARBA00022679"/>
    </source>
</evidence>
<evidence type="ECO:0000259" key="14">
    <source>
        <dbReference type="Pfam" id="PF10509"/>
    </source>
</evidence>
<dbReference type="InterPro" id="IPR019539">
    <property type="entry name" value="GalKase_N"/>
</dbReference>
<evidence type="ECO:0000256" key="8">
    <source>
        <dbReference type="ARBA" id="ARBA00022842"/>
    </source>
</evidence>
<accession>R7ZSG2</accession>